<evidence type="ECO:0000313" key="1">
    <source>
        <dbReference type="EMBL" id="PKU52585.1"/>
    </source>
</evidence>
<evidence type="ECO:0000313" key="2">
    <source>
        <dbReference type="Proteomes" id="UP000234956"/>
    </source>
</evidence>
<accession>A0A2I0V2Q2</accession>
<organism evidence="1 2">
    <name type="scientific">Lysinibacillus fusiformis</name>
    <dbReference type="NCBI Taxonomy" id="28031"/>
    <lineage>
        <taxon>Bacteria</taxon>
        <taxon>Bacillati</taxon>
        <taxon>Bacillota</taxon>
        <taxon>Bacilli</taxon>
        <taxon>Bacillales</taxon>
        <taxon>Bacillaceae</taxon>
        <taxon>Lysinibacillus</taxon>
    </lineage>
</organism>
<reference evidence="1 2" key="1">
    <citation type="submission" date="2017-10" db="EMBL/GenBank/DDBJ databases">
        <title>Draft genome of Lysinibacillus fusiformis strain Juneja, a laboratory-derived pathogen of Drosophila melanogaster.</title>
        <authorList>
            <person name="Smith B.R."/>
            <person name="Unckless R.L."/>
        </authorList>
    </citation>
    <scope>NUCLEOTIDE SEQUENCE [LARGE SCALE GENOMIC DNA]</scope>
    <source>
        <strain evidence="1 2">Juneja</strain>
    </source>
</reference>
<dbReference type="RefSeq" id="WP_101966564.1">
    <property type="nucleotide sequence ID" value="NZ_PDFK01000002.1"/>
</dbReference>
<dbReference type="AlphaFoldDB" id="A0A2I0V2Q2"/>
<dbReference type="EMBL" id="PDFK01000002">
    <property type="protein sequence ID" value="PKU52585.1"/>
    <property type="molecule type" value="Genomic_DNA"/>
</dbReference>
<protein>
    <submittedName>
        <fullName evidence="1">Uncharacterized protein</fullName>
    </submittedName>
</protein>
<sequence length="140" mass="17114">MWVKIRNQHEENEQIVEIEKKINSLERLLKIETYRLKEAIGAWRRKIEGRGLRKDSIREGFNAERGTHYKVFVLDLPGDLEIEFVLDIIKNEMLEDFYPFTFRKVDFSRRYKGWLMEVERTLNKEMQIETDFLMKYYSQN</sequence>
<name>A0A2I0V2Q2_9BACI</name>
<dbReference type="Proteomes" id="UP000234956">
    <property type="component" value="Unassembled WGS sequence"/>
</dbReference>
<comment type="caution">
    <text evidence="1">The sequence shown here is derived from an EMBL/GenBank/DDBJ whole genome shotgun (WGS) entry which is preliminary data.</text>
</comment>
<proteinExistence type="predicted"/>
<gene>
    <name evidence="1" type="ORF">CRI88_09730</name>
</gene>